<evidence type="ECO:0000313" key="3">
    <source>
        <dbReference type="Proteomes" id="UP000279089"/>
    </source>
</evidence>
<accession>A0A3N4MK60</accession>
<dbReference type="PANTHER" id="PTHR12526">
    <property type="entry name" value="GLYCOSYLTRANSFERASE"/>
    <property type="match status" value="1"/>
</dbReference>
<evidence type="ECO:0000259" key="1">
    <source>
        <dbReference type="Pfam" id="PF13439"/>
    </source>
</evidence>
<dbReference type="Pfam" id="PF13692">
    <property type="entry name" value="Glyco_trans_1_4"/>
    <property type="match status" value="1"/>
</dbReference>
<feature type="domain" description="Glycosyltransferase subfamily 4-like N-terminal" evidence="1">
    <location>
        <begin position="13"/>
        <end position="170"/>
    </location>
</feature>
<sequence>MKNVLFVITKSEIGGAQKFVKEQVDILTSAGFNCYLATNRAGWLTETTGGKIRESLIDAGIESRLSPQYLIRLKSFIRSNNIGLVICNSANGGLYGRLAARFAGTRSIYVTHGWSSVYNGGLISIVFNKVERFLSTLSDGVLCVSQNDLKIAKETIGIKPSRLKVILNSIYPCKAGTPRAASADRPVRVLTVCRLSHPKLPEMLAEAMEGIADATLTIVGDGNKMTELREIINSRQLTNLELKGEIPFFQDFLSYDIFALVSKSEGLPLSALEAMSAGLAIVISDVGGCSELIRENGELIDNNVPAIKQGIVSCMNNLEKFQRNSSRFFSENFDLNKNSSMYISYYNLIAGWS</sequence>
<dbReference type="GO" id="GO:0016757">
    <property type="term" value="F:glycosyltransferase activity"/>
    <property type="evidence" value="ECO:0007669"/>
    <property type="project" value="UniProtKB-ARBA"/>
</dbReference>
<dbReference type="InterPro" id="IPR028098">
    <property type="entry name" value="Glyco_trans_4-like_N"/>
</dbReference>
<keyword evidence="3" id="KW-1185">Reference proteome</keyword>
<evidence type="ECO:0000313" key="2">
    <source>
        <dbReference type="EMBL" id="RPD40480.1"/>
    </source>
</evidence>
<dbReference type="OrthoDB" id="7560678at2"/>
<organism evidence="2 3">
    <name type="scientific">Chitinophaga barathri</name>
    <dbReference type="NCBI Taxonomy" id="1647451"/>
    <lineage>
        <taxon>Bacteria</taxon>
        <taxon>Pseudomonadati</taxon>
        <taxon>Bacteroidota</taxon>
        <taxon>Chitinophagia</taxon>
        <taxon>Chitinophagales</taxon>
        <taxon>Chitinophagaceae</taxon>
        <taxon>Chitinophaga</taxon>
    </lineage>
</organism>
<dbReference type="RefSeq" id="WP_120517202.1">
    <property type="nucleotide sequence ID" value="NZ_QXZY01000008.1"/>
</dbReference>
<dbReference type="AlphaFoldDB" id="A0A3N4MK60"/>
<protein>
    <submittedName>
        <fullName evidence="2">Glycosyltransferase</fullName>
    </submittedName>
</protein>
<dbReference type="SUPFAM" id="SSF53756">
    <property type="entry name" value="UDP-Glycosyltransferase/glycogen phosphorylase"/>
    <property type="match status" value="1"/>
</dbReference>
<dbReference type="PANTHER" id="PTHR12526:SF630">
    <property type="entry name" value="GLYCOSYLTRANSFERASE"/>
    <property type="match status" value="1"/>
</dbReference>
<dbReference type="Pfam" id="PF13439">
    <property type="entry name" value="Glyco_transf_4"/>
    <property type="match status" value="1"/>
</dbReference>
<comment type="caution">
    <text evidence="2">The sequence shown here is derived from an EMBL/GenBank/DDBJ whole genome shotgun (WGS) entry which is preliminary data.</text>
</comment>
<reference evidence="3" key="1">
    <citation type="submission" date="2018-11" db="EMBL/GenBank/DDBJ databases">
        <title>Chitinophaga lutea sp.nov., isolate from arsenic contaminated soil.</title>
        <authorList>
            <person name="Zong Y."/>
        </authorList>
    </citation>
    <scope>NUCLEOTIDE SEQUENCE [LARGE SCALE GENOMIC DNA]</scope>
    <source>
        <strain evidence="3">YLT18</strain>
    </source>
</reference>
<dbReference type="EMBL" id="RMBX01000007">
    <property type="protein sequence ID" value="RPD40480.1"/>
    <property type="molecule type" value="Genomic_DNA"/>
</dbReference>
<keyword evidence="2" id="KW-0808">Transferase</keyword>
<proteinExistence type="predicted"/>
<dbReference type="Gene3D" id="3.40.50.2000">
    <property type="entry name" value="Glycogen Phosphorylase B"/>
    <property type="match status" value="2"/>
</dbReference>
<dbReference type="Proteomes" id="UP000279089">
    <property type="component" value="Unassembled WGS sequence"/>
</dbReference>
<gene>
    <name evidence="2" type="ORF">EG028_14335</name>
</gene>
<name>A0A3N4MK60_9BACT</name>